<evidence type="ECO:0000313" key="1">
    <source>
        <dbReference type="EMBL" id="UZV39632.1"/>
    </source>
</evidence>
<accession>A0A9E8JZM9</accession>
<reference evidence="1" key="1">
    <citation type="submission" date="2022-09" db="EMBL/GenBank/DDBJ databases">
        <authorList>
            <person name="Cebeci A."/>
            <person name="Ture M."/>
            <person name="Alemdag M."/>
            <person name="Altinok I."/>
        </authorList>
    </citation>
    <scope>NUCLEOTIDE SEQUENCE</scope>
</reference>
<sequence>MTAKVCKDCSISFIPKRRGLLCSDCLKAYNRAWMKKDRVENAERHRNLNKKYRLERPDKRNSLNAKRRATKLSASILSGNEWNDFFIEEIYELSRVRSIETGIKWNVDHIVPIQGKEIVGLHVWYNLQLLPEVVNFSKSNKIEEQLCIAKELM</sequence>
<dbReference type="EMBL" id="OP491958">
    <property type="protein sequence ID" value="UZV39632.1"/>
    <property type="molecule type" value="Genomic_DNA"/>
</dbReference>
<name>A0A9E8JZM9_9CAUD</name>
<dbReference type="Proteomes" id="UP001163735">
    <property type="component" value="Segment"/>
</dbReference>
<keyword evidence="2" id="KW-1185">Reference proteome</keyword>
<proteinExistence type="predicted"/>
<evidence type="ECO:0000313" key="2">
    <source>
        <dbReference type="Proteomes" id="UP001163735"/>
    </source>
</evidence>
<organism evidence="1 2">
    <name type="scientific">Aeromonas phage APT65</name>
    <dbReference type="NCBI Taxonomy" id="2982914"/>
    <lineage>
        <taxon>Viruses</taxon>
        <taxon>Duplodnaviria</taxon>
        <taxon>Heunggongvirae</taxon>
        <taxon>Uroviricota</taxon>
        <taxon>Caudoviricetes</taxon>
        <taxon>Aquaneticvirus</taxon>
        <taxon>Aquaneticvirus ApT65</taxon>
    </lineage>
</organism>
<gene>
    <name evidence="1" type="ORF">APT65_00017</name>
</gene>
<protein>
    <submittedName>
        <fullName evidence="1">Uncharacterized protein</fullName>
    </submittedName>
</protein>